<dbReference type="EMBL" id="MFIX01000172">
    <property type="protein sequence ID" value="OGG02793.1"/>
    <property type="molecule type" value="Genomic_DNA"/>
</dbReference>
<evidence type="ECO:0000259" key="9">
    <source>
        <dbReference type="Pfam" id="PF00535"/>
    </source>
</evidence>
<keyword evidence="2" id="KW-0328">Glycosyltransferase</keyword>
<evidence type="ECO:0000256" key="7">
    <source>
        <dbReference type="ARBA" id="ARBA00023136"/>
    </source>
</evidence>
<comment type="caution">
    <text evidence="10">The sequence shown here is derived from an EMBL/GenBank/DDBJ whole genome shotgun (WGS) entry which is preliminary data.</text>
</comment>
<dbReference type="InterPro" id="IPR001173">
    <property type="entry name" value="Glyco_trans_2-like"/>
</dbReference>
<evidence type="ECO:0000313" key="11">
    <source>
        <dbReference type="Proteomes" id="UP000179129"/>
    </source>
</evidence>
<dbReference type="Proteomes" id="UP000179129">
    <property type="component" value="Unassembled WGS sequence"/>
</dbReference>
<evidence type="ECO:0000256" key="2">
    <source>
        <dbReference type="ARBA" id="ARBA00022676"/>
    </source>
</evidence>
<keyword evidence="7 8" id="KW-0472">Membrane</keyword>
<dbReference type="PANTHER" id="PTHR48090">
    <property type="entry name" value="UNDECAPRENYL-PHOSPHATE 4-DEOXY-4-FORMAMIDO-L-ARABINOSE TRANSFERASE-RELATED"/>
    <property type="match status" value="1"/>
</dbReference>
<evidence type="ECO:0000256" key="1">
    <source>
        <dbReference type="ARBA" id="ARBA00022475"/>
    </source>
</evidence>
<protein>
    <recommendedName>
        <fullName evidence="9">Glycosyltransferase 2-like domain-containing protein</fullName>
    </recommendedName>
</protein>
<organism evidence="10 11">
    <name type="scientific">Candidatus Glassbacteria bacterium RIFCSPLOWO2_12_FULL_58_11</name>
    <dbReference type="NCBI Taxonomy" id="1817867"/>
    <lineage>
        <taxon>Bacteria</taxon>
        <taxon>Candidatus Glassiibacteriota</taxon>
    </lineage>
</organism>
<evidence type="ECO:0000256" key="4">
    <source>
        <dbReference type="ARBA" id="ARBA00022692"/>
    </source>
</evidence>
<feature type="transmembrane region" description="Helical" evidence="8">
    <location>
        <begin position="278"/>
        <end position="298"/>
    </location>
</feature>
<dbReference type="InterPro" id="IPR029044">
    <property type="entry name" value="Nucleotide-diphossugar_trans"/>
</dbReference>
<keyword evidence="5" id="KW-0448">Lipopolysaccharide biosynthesis</keyword>
<accession>A0A1F5YRU7</accession>
<dbReference type="GO" id="GO:0099621">
    <property type="term" value="F:undecaprenyl-phosphate 4-deoxy-4-formamido-L-arabinose transferase activity"/>
    <property type="evidence" value="ECO:0007669"/>
    <property type="project" value="TreeGrafter"/>
</dbReference>
<sequence length="338" mass="38051">MNDRNPAPEYPVALSVVVPLLNESEYLVPLYEKLRTRLESLGRTFELIFVDDGSTDGSFEVLSGLHRKDRRVSVIRFRRNYGKSAALSAGFAASRGELVFTMDADLQDDPEEIPQLIDKLNEGYDLVSGWKFKRLDPLSKRLPSKLFNLVTSWACGLRLHDFNCGFKLYRGELARSIKPYGELHRYLPALAHWRGYRVGEVKVRHHKRPYGRTKFGMGRFLKGYLDLLTVVFLNRYIKSPLHFFGTLGTLLCLVGFSIGCYFVAFWLRHGNIGGRVPFLLFAIFVMLGGIQLISTGLLGEMLTSSLDYVRAPVFEISAFLEASPGGGKTQEAPGIGEN</sequence>
<evidence type="ECO:0000313" key="10">
    <source>
        <dbReference type="EMBL" id="OGG02793.1"/>
    </source>
</evidence>
<keyword evidence="6 8" id="KW-1133">Transmembrane helix</keyword>
<feature type="domain" description="Glycosyltransferase 2-like" evidence="9">
    <location>
        <begin position="15"/>
        <end position="146"/>
    </location>
</feature>
<keyword evidence="3" id="KW-0808">Transferase</keyword>
<dbReference type="InterPro" id="IPR050256">
    <property type="entry name" value="Glycosyltransferase_2"/>
</dbReference>
<evidence type="ECO:0000256" key="3">
    <source>
        <dbReference type="ARBA" id="ARBA00022679"/>
    </source>
</evidence>
<dbReference type="PANTHER" id="PTHR48090:SF3">
    <property type="entry name" value="UNDECAPRENYL-PHOSPHATE 4-DEOXY-4-FORMAMIDO-L-ARABINOSE TRANSFERASE"/>
    <property type="match status" value="1"/>
</dbReference>
<dbReference type="SUPFAM" id="SSF53448">
    <property type="entry name" value="Nucleotide-diphospho-sugar transferases"/>
    <property type="match status" value="1"/>
</dbReference>
<evidence type="ECO:0000256" key="8">
    <source>
        <dbReference type="SAM" id="Phobius"/>
    </source>
</evidence>
<dbReference type="STRING" id="1817867.A3F83_05880"/>
<reference evidence="10 11" key="1">
    <citation type="journal article" date="2016" name="Nat. Commun.">
        <title>Thousands of microbial genomes shed light on interconnected biogeochemical processes in an aquifer system.</title>
        <authorList>
            <person name="Anantharaman K."/>
            <person name="Brown C.T."/>
            <person name="Hug L.A."/>
            <person name="Sharon I."/>
            <person name="Castelle C.J."/>
            <person name="Probst A.J."/>
            <person name="Thomas B.C."/>
            <person name="Singh A."/>
            <person name="Wilkins M.J."/>
            <person name="Karaoz U."/>
            <person name="Brodie E.L."/>
            <person name="Williams K.H."/>
            <person name="Hubbard S.S."/>
            <person name="Banfield J.F."/>
        </authorList>
    </citation>
    <scope>NUCLEOTIDE SEQUENCE [LARGE SCALE GENOMIC DNA]</scope>
</reference>
<dbReference type="GO" id="GO:0009103">
    <property type="term" value="P:lipopolysaccharide biosynthetic process"/>
    <property type="evidence" value="ECO:0007669"/>
    <property type="project" value="UniProtKB-KW"/>
</dbReference>
<evidence type="ECO:0000256" key="6">
    <source>
        <dbReference type="ARBA" id="ARBA00022989"/>
    </source>
</evidence>
<evidence type="ECO:0000256" key="5">
    <source>
        <dbReference type="ARBA" id="ARBA00022985"/>
    </source>
</evidence>
<dbReference type="GO" id="GO:0005886">
    <property type="term" value="C:plasma membrane"/>
    <property type="evidence" value="ECO:0007669"/>
    <property type="project" value="TreeGrafter"/>
</dbReference>
<keyword evidence="1" id="KW-1003">Cell membrane</keyword>
<dbReference type="Pfam" id="PF00535">
    <property type="entry name" value="Glycos_transf_2"/>
    <property type="match status" value="1"/>
</dbReference>
<name>A0A1F5YRU7_9BACT</name>
<dbReference type="Gene3D" id="3.90.550.10">
    <property type="entry name" value="Spore Coat Polysaccharide Biosynthesis Protein SpsA, Chain A"/>
    <property type="match status" value="1"/>
</dbReference>
<gene>
    <name evidence="10" type="ORF">A3F83_05880</name>
</gene>
<keyword evidence="4 8" id="KW-0812">Transmembrane</keyword>
<feature type="transmembrane region" description="Helical" evidence="8">
    <location>
        <begin position="243"/>
        <end position="266"/>
    </location>
</feature>
<dbReference type="AlphaFoldDB" id="A0A1F5YRU7"/>
<proteinExistence type="predicted"/>
<dbReference type="CDD" id="cd04187">
    <property type="entry name" value="DPM1_like_bac"/>
    <property type="match status" value="1"/>
</dbReference>